<comment type="subcellular location">
    <subcellularLocation>
        <location evidence="1">Secreted</location>
    </subcellularLocation>
</comment>
<dbReference type="Proteomes" id="UP000186698">
    <property type="component" value="Chromosome 3L"/>
</dbReference>
<dbReference type="PROSITE" id="PS50189">
    <property type="entry name" value="NTR"/>
    <property type="match status" value="1"/>
</dbReference>
<dbReference type="Pfam" id="PF17790">
    <property type="entry name" value="MG1"/>
    <property type="match status" value="1"/>
</dbReference>
<dbReference type="Pfam" id="PF07677">
    <property type="entry name" value="A2M_recep"/>
    <property type="match status" value="1"/>
</dbReference>
<keyword evidence="2" id="KW-0964">Secreted</keyword>
<dbReference type="InterPro" id="IPR048848">
    <property type="entry name" value="C3_CUB2"/>
</dbReference>
<dbReference type="Gene3D" id="2.60.40.1940">
    <property type="match status" value="1"/>
</dbReference>
<dbReference type="SMART" id="SM01360">
    <property type="entry name" value="A2M"/>
    <property type="match status" value="1"/>
</dbReference>
<dbReference type="SUPFAM" id="SSF49410">
    <property type="entry name" value="Alpha-macroglobulin receptor domain"/>
    <property type="match status" value="1"/>
</dbReference>
<dbReference type="Gene3D" id="6.20.50.160">
    <property type="match status" value="1"/>
</dbReference>
<dbReference type="InterPro" id="IPR002890">
    <property type="entry name" value="MG2"/>
</dbReference>
<feature type="domain" description="NTR" evidence="5">
    <location>
        <begin position="1432"/>
        <end position="1578"/>
    </location>
</feature>
<dbReference type="InterPro" id="IPR036595">
    <property type="entry name" value="A-macroglobulin_rcpt-bd_sf"/>
</dbReference>
<keyword evidence="6" id="KW-1185">Reference proteome</keyword>
<feature type="signal peptide" evidence="4">
    <location>
        <begin position="1"/>
        <end position="19"/>
    </location>
</feature>
<accession>A0A8J1MN85</accession>
<keyword evidence="4" id="KW-0732">Signal</keyword>
<sequence length="1580" mass="178902">MGCTTLCLSVFFLIGGAYAQQQCALITPSLLHVNGEETIVVDAQGHNVPFDVDISIHDFPRRELYLASAKVSLNSNNEFLGTATVKIDSSSLPPKRKKQFVYVNVNSTSCTLEKVVLLSQSSGYIFIQTDKNIYTPGSTVLYRIYSTSYNMQPIRKPLIIDFVDPDGVIVKRESFVGSTSDFIVKSLRLPQFASLGEWTISVKYEDTPQQNYTTKFDVKEYMLPTVEVIIKPERNYFYVDTETFRVKIQVWHLHGRPAEGYAFVLFGIKKDNVMKEISESKTRVKISQGEGHAEMKREQLVKHVSKPEEMVQYRLYVRATFLSETGSDIEEAHSEDFPIVTSPYRVFLTKTSKYFQPGLPFNVKVSVTYPDGSPARNIPVVAEPGRFDWVTQTDGTTQILLNTDSHIEQLPITVRTNQEDLPARYQSSATMIAKPYRPSYGSGNYLHISIFGSVIEPGENILIIFNVRNSDPILQNQIQYFTYLIMSRGRIIKVGRQARQPGQATVVMTVPVTGDYMPSFRVVAYYMVMTPGGRDIVSDSVSVDVVDTCMGTLEVTGYKYKDNKVQRPGLQMKLKLRAEHKAKVALVAVDKGVFVGNKNHAITQSKVWDTVEKGDIGCTPGGGADSAGVFFDAGLTVQTSDRFTTPQRSEWKCRTHAQRRRRSVEYDEEDDDLYYIDEFLTRTEFPESWFWKVEQMSETPDKNGISTKVLNMFLKDSITTWEVLAVSLSETKGLCVAPPYEIKVSNDFYIDLKLPHSVVRNEQVEIRAIIYNQNKDKMKVQVKLVHNSEYCSLSTDEKDFRQVVWVDGMSSVAVPFVIVPLTLGWHNIEVRAAVSRRFDHDSVRKRLTVLPEGRHMTQTLTSMTLNPEVEGKDGLQEIKIEVPNQNNIIPYTDTDIRIIVQGILDDHTREGSIDGATLSHLIVVPAGSVEQNIATMTSNVIAAHYLDATNQWERVGLQRREETIKNIEQGYVQQLSYRKVDKSFAPPSASVWLNGYIIKGFSMATDLITINHHVLCGAIKWLILVEQLPNGQFQENAPVVLTEMMGGIKLGEAEADAALTAFVLIAMLESERTCLPVVNSLLISSYKATDFLMNQYSALRKPYSIAITSYALVLAGKLQDTTKLMSAATDVSRWVESDSPLTSVEATSYALLALLKMKKYQPAHDIVRWLKGQKYKGENFRATQATMIMFQALAQYHTDTQHLNELDMDVTIDFLDKRPLITYRLNPSNAMVSRVHETRTDKDFVVKATGKGKCTLKVVYIYYAFVSENERSSSDFDMSVNVKEEKLIQHPEGAKATISVEVCARYLRNGDVTMPIVDVSLMTGFFPDVDSLEKLMQGVDKYISKYEINKGAKEKTNLIIILDKISHTKQACFKFYAHQFFRVGLIQPASVTVYDSNSPANHSTKFYHMNKGSDLLTTICQGHVCRCAVENCFKQQQNKHEITSYFRVYKACDKRVDYVYKASLVDIQHGEKADYYKMTIKKVMKEGGDEAPLGETRTFISPIVCQKALDLKTAQDYLIFGPTSDFWHTPSRTRYSYTIGKDTWIEWWPNEKECEQEENKDLCDDFDILSHTLEIYGCNN</sequence>
<dbReference type="InterPro" id="IPR013783">
    <property type="entry name" value="Ig-like_fold"/>
</dbReference>
<dbReference type="SMART" id="SM01361">
    <property type="entry name" value="A2M_recep"/>
    <property type="match status" value="1"/>
</dbReference>
<dbReference type="InterPro" id="IPR047565">
    <property type="entry name" value="Alpha-macroglob_thiol-ester_cl"/>
</dbReference>
<dbReference type="Gene3D" id="2.60.40.690">
    <property type="entry name" value="Alpha-macroglobulin, receptor-binding domain"/>
    <property type="match status" value="1"/>
</dbReference>
<dbReference type="Gene3D" id="2.60.40.10">
    <property type="entry name" value="Immunoglobulins"/>
    <property type="match status" value="2"/>
</dbReference>
<dbReference type="InterPro" id="IPR001134">
    <property type="entry name" value="Netrin_domain"/>
</dbReference>
<protein>
    <submittedName>
        <fullName evidence="7">Venom factor-like isoform X1</fullName>
    </submittedName>
</protein>
<dbReference type="CDD" id="cd02896">
    <property type="entry name" value="complement_C3_C4_C5"/>
    <property type="match status" value="1"/>
</dbReference>
<dbReference type="Pfam" id="PF07703">
    <property type="entry name" value="A2M_BRD"/>
    <property type="match status" value="1"/>
</dbReference>
<proteinExistence type="predicted"/>
<evidence type="ECO:0000313" key="6">
    <source>
        <dbReference type="Proteomes" id="UP000186698"/>
    </source>
</evidence>
<feature type="chain" id="PRO_5035280851" evidence="4">
    <location>
        <begin position="20"/>
        <end position="1580"/>
    </location>
</feature>
<dbReference type="Pfam" id="PF01759">
    <property type="entry name" value="NTR"/>
    <property type="match status" value="1"/>
</dbReference>
<dbReference type="Pfam" id="PF17789">
    <property type="entry name" value="MG4"/>
    <property type="match status" value="1"/>
</dbReference>
<dbReference type="GeneID" id="108711728"/>
<dbReference type="Pfam" id="PF07678">
    <property type="entry name" value="TED_complement"/>
    <property type="match status" value="1"/>
</dbReference>
<dbReference type="SUPFAM" id="SSF48239">
    <property type="entry name" value="Terpenoid cyclases/Protein prenyltransferases"/>
    <property type="match status" value="1"/>
</dbReference>
<dbReference type="FunFam" id="2.60.40.10:FF:000155">
    <property type="entry name" value="complement C3 isoform X1"/>
    <property type="match status" value="1"/>
</dbReference>
<dbReference type="SMART" id="SM01359">
    <property type="entry name" value="A2M_N_2"/>
    <property type="match status" value="1"/>
</dbReference>
<dbReference type="InterPro" id="IPR011625">
    <property type="entry name" value="A2M_N_BRD"/>
</dbReference>
<evidence type="ECO:0000256" key="4">
    <source>
        <dbReference type="SAM" id="SignalP"/>
    </source>
</evidence>
<dbReference type="InterPro" id="IPR008930">
    <property type="entry name" value="Terpenoid_cyclase/PrenylTrfase"/>
</dbReference>
<dbReference type="InterPro" id="IPR041425">
    <property type="entry name" value="C3/4/5_MG1"/>
</dbReference>
<evidence type="ECO:0000256" key="1">
    <source>
        <dbReference type="ARBA" id="ARBA00004613"/>
    </source>
</evidence>
<dbReference type="PANTHER" id="PTHR11412:SF81">
    <property type="entry name" value="COMPLEMENT C3"/>
    <property type="match status" value="1"/>
</dbReference>
<dbReference type="Gene3D" id="2.60.120.1540">
    <property type="match status" value="1"/>
</dbReference>
<dbReference type="SMART" id="SM01419">
    <property type="entry name" value="Thiol-ester_cl"/>
    <property type="match status" value="1"/>
</dbReference>
<dbReference type="Gene3D" id="2.40.50.120">
    <property type="match status" value="1"/>
</dbReference>
<reference evidence="7" key="1">
    <citation type="submission" date="2025-08" db="UniProtKB">
        <authorList>
            <consortium name="RefSeq"/>
        </authorList>
    </citation>
    <scope>IDENTIFICATION</scope>
    <source>
        <strain evidence="7">J_2021</strain>
        <tissue evidence="7">Erythrocytes</tissue>
    </source>
</reference>
<dbReference type="RefSeq" id="XP_041443244.1">
    <property type="nucleotide sequence ID" value="XM_041587310.1"/>
</dbReference>
<dbReference type="InterPro" id="IPR041555">
    <property type="entry name" value="MG3"/>
</dbReference>
<gene>
    <name evidence="7" type="primary">LOC108711728</name>
</gene>
<dbReference type="Gene3D" id="1.50.10.20">
    <property type="match status" value="1"/>
</dbReference>
<evidence type="ECO:0000256" key="2">
    <source>
        <dbReference type="ARBA" id="ARBA00022525"/>
    </source>
</evidence>
<dbReference type="GO" id="GO:0004866">
    <property type="term" value="F:endopeptidase inhibitor activity"/>
    <property type="evidence" value="ECO:0007669"/>
    <property type="project" value="InterPro"/>
</dbReference>
<dbReference type="SMART" id="SM00643">
    <property type="entry name" value="C345C"/>
    <property type="match status" value="1"/>
</dbReference>
<dbReference type="InterPro" id="IPR018933">
    <property type="entry name" value="Netrin_module_non-TIMP"/>
</dbReference>
<dbReference type="Pfam" id="PF17791">
    <property type="entry name" value="MG3"/>
    <property type="match status" value="1"/>
</dbReference>
<dbReference type="SUPFAM" id="SSF50242">
    <property type="entry name" value="TIMP-like"/>
    <property type="match status" value="1"/>
</dbReference>
<dbReference type="FunFam" id="2.40.50.120:FF:000013">
    <property type="entry name" value="Complement C3"/>
    <property type="match status" value="1"/>
</dbReference>
<evidence type="ECO:0000256" key="3">
    <source>
        <dbReference type="ARBA" id="ARBA00023157"/>
    </source>
</evidence>
<dbReference type="Pfam" id="PF21308">
    <property type="entry name" value="C3_CUB2"/>
    <property type="match status" value="1"/>
</dbReference>
<dbReference type="InterPro" id="IPR009048">
    <property type="entry name" value="A-macroglobulin_rcpt-bd"/>
</dbReference>
<organism evidence="6 7">
    <name type="scientific">Xenopus laevis</name>
    <name type="common">African clawed frog</name>
    <dbReference type="NCBI Taxonomy" id="8355"/>
    <lineage>
        <taxon>Eukaryota</taxon>
        <taxon>Metazoa</taxon>
        <taxon>Chordata</taxon>
        <taxon>Craniata</taxon>
        <taxon>Vertebrata</taxon>
        <taxon>Euteleostomi</taxon>
        <taxon>Amphibia</taxon>
        <taxon>Batrachia</taxon>
        <taxon>Anura</taxon>
        <taxon>Pipoidea</taxon>
        <taxon>Pipidae</taxon>
        <taxon>Xenopodinae</taxon>
        <taxon>Xenopus</taxon>
        <taxon>Xenopus</taxon>
    </lineage>
</organism>
<dbReference type="GO" id="GO:0005615">
    <property type="term" value="C:extracellular space"/>
    <property type="evidence" value="ECO:0007669"/>
    <property type="project" value="InterPro"/>
</dbReference>
<dbReference type="InterPro" id="IPR011626">
    <property type="entry name" value="Alpha-macroglobulin_TED"/>
</dbReference>
<dbReference type="KEGG" id="xla:108711728"/>
<dbReference type="Gene3D" id="2.20.130.20">
    <property type="match status" value="1"/>
</dbReference>
<dbReference type="Gene3D" id="2.60.40.1930">
    <property type="match status" value="3"/>
</dbReference>
<name>A0A8J1MN85_XENLA</name>
<dbReference type="Pfam" id="PF00207">
    <property type="entry name" value="A2M"/>
    <property type="match status" value="1"/>
</dbReference>
<dbReference type="OrthoDB" id="6359008at2759"/>
<evidence type="ECO:0000259" key="5">
    <source>
        <dbReference type="PROSITE" id="PS50189"/>
    </source>
</evidence>
<dbReference type="InterPro" id="IPR001599">
    <property type="entry name" value="Macroglobln_a2"/>
</dbReference>
<dbReference type="InterPro" id="IPR008993">
    <property type="entry name" value="TIMP-like_OB-fold"/>
</dbReference>
<dbReference type="Pfam" id="PF01835">
    <property type="entry name" value="MG2"/>
    <property type="match status" value="1"/>
</dbReference>
<evidence type="ECO:0000313" key="7">
    <source>
        <dbReference type="RefSeq" id="XP_041443244.1"/>
    </source>
</evidence>
<dbReference type="PANTHER" id="PTHR11412">
    <property type="entry name" value="MACROGLOBULIN / COMPLEMENT"/>
    <property type="match status" value="1"/>
</dbReference>
<keyword evidence="3" id="KW-1015">Disulfide bond</keyword>
<dbReference type="InterPro" id="IPR040839">
    <property type="entry name" value="MG4"/>
</dbReference>
<dbReference type="FunFam" id="2.20.130.20:FF:000001">
    <property type="entry name" value="Complement C3"/>
    <property type="match status" value="1"/>
</dbReference>
<dbReference type="InterPro" id="IPR050473">
    <property type="entry name" value="A2M/Complement_sys"/>
</dbReference>